<accession>A0A915IGU5</accession>
<dbReference type="WBParaSite" id="nRc.2.0.1.t13396-RA">
    <property type="protein sequence ID" value="nRc.2.0.1.t13396-RA"/>
    <property type="gene ID" value="nRc.2.0.1.g13396"/>
</dbReference>
<dbReference type="AlphaFoldDB" id="A0A915IGU5"/>
<protein>
    <submittedName>
        <fullName evidence="2">Uncharacterized protein</fullName>
    </submittedName>
</protein>
<evidence type="ECO:0000313" key="2">
    <source>
        <dbReference type="WBParaSite" id="nRc.2.0.1.t13396-RA"/>
    </source>
</evidence>
<sequence>MCHDDPFPKSTLTCIVLSNFPVAVENEYRIISSPIQASAINLIPIPDQNNLPIGYHLALMGKEAQARDSKYLNEKERFMFTNKNGILIFASNMNLQILHDPEYWIADGTFELRPTIFAQIYTVHDFIQNEDYVAKWNLAC</sequence>
<organism evidence="1 2">
    <name type="scientific">Romanomermis culicivorax</name>
    <name type="common">Nematode worm</name>
    <dbReference type="NCBI Taxonomy" id="13658"/>
    <lineage>
        <taxon>Eukaryota</taxon>
        <taxon>Metazoa</taxon>
        <taxon>Ecdysozoa</taxon>
        <taxon>Nematoda</taxon>
        <taxon>Enoplea</taxon>
        <taxon>Dorylaimia</taxon>
        <taxon>Mermithida</taxon>
        <taxon>Mermithoidea</taxon>
        <taxon>Mermithidae</taxon>
        <taxon>Romanomermis</taxon>
    </lineage>
</organism>
<name>A0A915IGU5_ROMCU</name>
<evidence type="ECO:0000313" key="1">
    <source>
        <dbReference type="Proteomes" id="UP000887565"/>
    </source>
</evidence>
<reference evidence="2" key="1">
    <citation type="submission" date="2022-11" db="UniProtKB">
        <authorList>
            <consortium name="WormBaseParasite"/>
        </authorList>
    </citation>
    <scope>IDENTIFICATION</scope>
</reference>
<dbReference type="Proteomes" id="UP000887565">
    <property type="component" value="Unplaced"/>
</dbReference>
<proteinExistence type="predicted"/>
<keyword evidence="1" id="KW-1185">Reference proteome</keyword>